<proteinExistence type="predicted"/>
<name>A0A8H6RSM0_9PEZI</name>
<accession>A0A8H6RSM0</accession>
<evidence type="ECO:0000256" key="1">
    <source>
        <dbReference type="SAM" id="MobiDB-lite"/>
    </source>
</evidence>
<keyword evidence="3" id="KW-1185">Reference proteome</keyword>
<organism evidence="2 3">
    <name type="scientific">Pseudocercospora fuligena</name>
    <dbReference type="NCBI Taxonomy" id="685502"/>
    <lineage>
        <taxon>Eukaryota</taxon>
        <taxon>Fungi</taxon>
        <taxon>Dikarya</taxon>
        <taxon>Ascomycota</taxon>
        <taxon>Pezizomycotina</taxon>
        <taxon>Dothideomycetes</taxon>
        <taxon>Dothideomycetidae</taxon>
        <taxon>Mycosphaerellales</taxon>
        <taxon>Mycosphaerellaceae</taxon>
        <taxon>Pseudocercospora</taxon>
    </lineage>
</organism>
<comment type="caution">
    <text evidence="2">The sequence shown here is derived from an EMBL/GenBank/DDBJ whole genome shotgun (WGS) entry which is preliminary data.</text>
</comment>
<feature type="region of interest" description="Disordered" evidence="1">
    <location>
        <begin position="328"/>
        <end position="361"/>
    </location>
</feature>
<gene>
    <name evidence="2" type="ORF">HII31_01615</name>
</gene>
<evidence type="ECO:0000313" key="2">
    <source>
        <dbReference type="EMBL" id="KAF7197190.1"/>
    </source>
</evidence>
<dbReference type="Proteomes" id="UP000660729">
    <property type="component" value="Unassembled WGS sequence"/>
</dbReference>
<feature type="region of interest" description="Disordered" evidence="1">
    <location>
        <begin position="97"/>
        <end position="138"/>
    </location>
</feature>
<reference evidence="2" key="1">
    <citation type="submission" date="2020-04" db="EMBL/GenBank/DDBJ databases">
        <title>Draft genome resource of the tomato pathogen Pseudocercospora fuligena.</title>
        <authorList>
            <person name="Zaccaron A."/>
        </authorList>
    </citation>
    <scope>NUCLEOTIDE SEQUENCE</scope>
    <source>
        <strain evidence="2">PF001</strain>
    </source>
</reference>
<feature type="compositionally biased region" description="Polar residues" evidence="1">
    <location>
        <begin position="97"/>
        <end position="107"/>
    </location>
</feature>
<dbReference type="AlphaFoldDB" id="A0A8H6RSM0"/>
<feature type="compositionally biased region" description="Basic and acidic residues" evidence="1">
    <location>
        <begin position="295"/>
        <end position="309"/>
    </location>
</feature>
<sequence>MERRVRLLVHAGAPSNRQDDEHRAAQAAAYLGLRSMSVAKLISFRASNNAQEHPTTGQQPQSATAARIVAVTPLPEHDEYVEDTQLAYTALETQLFTSSGRSKSSPTPKKATDHRQRVAPTHLQYTSANKEEPPPVIDHCNKRRRVDKLKARQDDSSGGVPRTPIIRRTASDLGSTVNAVQHVFNGPESQSSYLPSPALIRRSKHIHDEGNPRSGGQRGGNNAGPSRSRAEVDLASVWMIRKPGPTDQTGDSGNGTITTSETTSDLPTSYSLSDGAADSGKDQAQALHRGTADGVSRDHAGHTELDKNPNLEMTVASAMSSKTVVIAGPSRPHMHSTADSQEARTNMNNLSPQESKNDCDETTSSRCVSALASVLPVVEPAHLQTKAREALLSSAIEIRAPLPLTSIQSFETHITKMLVNLAEDTEFQALYRPNSISRPLETHERGYWLIEWSQWPATHQLDFWRQLETLIGNGSVGWGIWCTRVQDVRCNENANAGRTSHCKARKSVSVWCWGEVVQHVYLLLYTVSMGRVRKLGLKWIDSTGVAVVQMQGSSNG</sequence>
<feature type="region of interest" description="Disordered" evidence="1">
    <location>
        <begin position="206"/>
        <end position="310"/>
    </location>
</feature>
<dbReference type="EMBL" id="JABCIY010000019">
    <property type="protein sequence ID" value="KAF7197190.1"/>
    <property type="molecule type" value="Genomic_DNA"/>
</dbReference>
<protein>
    <submittedName>
        <fullName evidence="2">Uncharacterized protein</fullName>
    </submittedName>
</protein>
<dbReference type="OrthoDB" id="5395975at2759"/>
<evidence type="ECO:0000313" key="3">
    <source>
        <dbReference type="Proteomes" id="UP000660729"/>
    </source>
</evidence>
<feature type="compositionally biased region" description="Polar residues" evidence="1">
    <location>
        <begin position="246"/>
        <end position="272"/>
    </location>
</feature>
<feature type="compositionally biased region" description="Polar residues" evidence="1">
    <location>
        <begin position="337"/>
        <end position="354"/>
    </location>
</feature>